<name>A0A174B395_9FIRM</name>
<accession>A0A174B395</accession>
<protein>
    <submittedName>
        <fullName evidence="2">Uncharacterized protein</fullName>
    </submittedName>
</protein>
<feature type="region of interest" description="Disordered" evidence="1">
    <location>
        <begin position="46"/>
        <end position="88"/>
    </location>
</feature>
<dbReference type="EMBL" id="CYYV01000004">
    <property type="protein sequence ID" value="CUN95362.1"/>
    <property type="molecule type" value="Genomic_DNA"/>
</dbReference>
<reference evidence="2 3" key="1">
    <citation type="submission" date="2015-09" db="EMBL/GenBank/DDBJ databases">
        <authorList>
            <consortium name="Pathogen Informatics"/>
        </authorList>
    </citation>
    <scope>NUCLEOTIDE SEQUENCE [LARGE SCALE GENOMIC DNA]</scope>
    <source>
        <strain evidence="2 3">2789STDY5608849</strain>
    </source>
</reference>
<evidence type="ECO:0000313" key="2">
    <source>
        <dbReference type="EMBL" id="CUN95362.1"/>
    </source>
</evidence>
<sequence>MKVYSPNKSYTGVTASVPFCNGQGETDDPYLLKWFEKHGYEVEKPVAPEPKELLEPEQPVAETMEEPVAETMEEPVPKPVKPAKKAKG</sequence>
<evidence type="ECO:0000313" key="3">
    <source>
        <dbReference type="Proteomes" id="UP000095706"/>
    </source>
</evidence>
<dbReference type="RefSeq" id="WP_055226792.1">
    <property type="nucleotide sequence ID" value="NZ_CYYV01000004.1"/>
</dbReference>
<feature type="compositionally biased region" description="Acidic residues" evidence="1">
    <location>
        <begin position="63"/>
        <end position="73"/>
    </location>
</feature>
<gene>
    <name evidence="2" type="ORF">ERS852406_00989</name>
</gene>
<evidence type="ECO:0000256" key="1">
    <source>
        <dbReference type="SAM" id="MobiDB-lite"/>
    </source>
</evidence>
<dbReference type="Proteomes" id="UP000095706">
    <property type="component" value="Unassembled WGS sequence"/>
</dbReference>
<organism evidence="2 3">
    <name type="scientific">Fusicatenibacter saccharivorans</name>
    <dbReference type="NCBI Taxonomy" id="1150298"/>
    <lineage>
        <taxon>Bacteria</taxon>
        <taxon>Bacillati</taxon>
        <taxon>Bacillota</taxon>
        <taxon>Clostridia</taxon>
        <taxon>Lachnospirales</taxon>
        <taxon>Lachnospiraceae</taxon>
        <taxon>Fusicatenibacter</taxon>
    </lineage>
</organism>
<proteinExistence type="predicted"/>
<dbReference type="AlphaFoldDB" id="A0A174B395"/>